<dbReference type="GO" id="GO:0000978">
    <property type="term" value="F:RNA polymerase II cis-regulatory region sequence-specific DNA binding"/>
    <property type="evidence" value="ECO:0007669"/>
    <property type="project" value="TreeGrafter"/>
</dbReference>
<evidence type="ECO:0000256" key="4">
    <source>
        <dbReference type="ARBA" id="ARBA00023015"/>
    </source>
</evidence>
<dbReference type="InterPro" id="IPR019364">
    <property type="entry name" value="Mediatior_Med8_fun/met"/>
</dbReference>
<evidence type="ECO:0000313" key="10">
    <source>
        <dbReference type="EMBL" id="RWS20807.1"/>
    </source>
</evidence>
<comment type="similarity">
    <text evidence="2 8">Belongs to the Mediator complex subunit 8 family.</text>
</comment>
<keyword evidence="5 8" id="KW-0010">Activator</keyword>
<dbReference type="GO" id="GO:0006357">
    <property type="term" value="P:regulation of transcription by RNA polymerase II"/>
    <property type="evidence" value="ECO:0007669"/>
    <property type="project" value="InterPro"/>
</dbReference>
<evidence type="ECO:0000313" key="11">
    <source>
        <dbReference type="Proteomes" id="UP000288716"/>
    </source>
</evidence>
<accession>A0A443RZV3</accession>
<dbReference type="AlphaFoldDB" id="A0A443RZV3"/>
<evidence type="ECO:0000256" key="5">
    <source>
        <dbReference type="ARBA" id="ARBA00023159"/>
    </source>
</evidence>
<evidence type="ECO:0000256" key="7">
    <source>
        <dbReference type="ARBA" id="ARBA00023242"/>
    </source>
</evidence>
<dbReference type="PANTHER" id="PTHR13074">
    <property type="entry name" value="MEDIATOR OF RNA POLYMERASE II TRANSCRIPTION SUBUNIT 8"/>
    <property type="match status" value="1"/>
</dbReference>
<evidence type="ECO:0000256" key="9">
    <source>
        <dbReference type="SAM" id="MobiDB-lite"/>
    </source>
</evidence>
<keyword evidence="6 8" id="KW-0804">Transcription</keyword>
<organism evidence="10 11">
    <name type="scientific">Leptotrombidium deliense</name>
    <dbReference type="NCBI Taxonomy" id="299467"/>
    <lineage>
        <taxon>Eukaryota</taxon>
        <taxon>Metazoa</taxon>
        <taxon>Ecdysozoa</taxon>
        <taxon>Arthropoda</taxon>
        <taxon>Chelicerata</taxon>
        <taxon>Arachnida</taxon>
        <taxon>Acari</taxon>
        <taxon>Acariformes</taxon>
        <taxon>Trombidiformes</taxon>
        <taxon>Prostigmata</taxon>
        <taxon>Anystina</taxon>
        <taxon>Parasitengona</taxon>
        <taxon>Trombiculoidea</taxon>
        <taxon>Trombiculidae</taxon>
        <taxon>Leptotrombidium</taxon>
    </lineage>
</organism>
<dbReference type="GO" id="GO:0003712">
    <property type="term" value="F:transcription coregulator activity"/>
    <property type="evidence" value="ECO:0007669"/>
    <property type="project" value="InterPro"/>
</dbReference>
<dbReference type="Pfam" id="PF10232">
    <property type="entry name" value="Med8"/>
    <property type="match status" value="1"/>
</dbReference>
<feature type="compositionally biased region" description="Low complexity" evidence="9">
    <location>
        <begin position="201"/>
        <end position="217"/>
    </location>
</feature>
<comment type="function">
    <text evidence="8">Component of the Mediator complex, a coactivator involved in the regulated transcription of nearly all RNA polymerase II-dependent genes. Mediator functions as a bridge to convey information from gene-specific regulatory proteins to the basal RNA polymerase II transcription machinery. Mediator is recruited to promoters by direct interactions with regulatory proteins and serves as a scaffold for the assembly of a functional preinitiation complex with RNA polymerase II and the general transcription factors.</text>
</comment>
<feature type="compositionally biased region" description="Polar residues" evidence="9">
    <location>
        <begin position="230"/>
        <end position="245"/>
    </location>
</feature>
<proteinExistence type="inferred from homology"/>
<gene>
    <name evidence="8" type="primary">MED8</name>
    <name evidence="10" type="ORF">B4U80_00482</name>
</gene>
<name>A0A443RZV3_9ACAR</name>
<sequence>MDREEKVLDTAIDALISRCQDLKTSIASFILKLEVEGENVKWPSVLDSFALISGQISNLMKVLRNEKTPSLRNRVLLPLTLCPDRDEELAKLTDNRVQAFNHEMVPDYLRTKPEPEVEAKDQQLILRATQITPDAGQKQITSINKIVNNILEIVKSAKEDWESDSLQKASAAQSSNIGDTHTLIAAVSLGKGLKDVVSPKPAIANAAQQPPQIPTAQVPRSGPGKAPSAIKTNIKSASSTIPYSR</sequence>
<keyword evidence="7 8" id="KW-0539">Nucleus</keyword>
<evidence type="ECO:0000256" key="3">
    <source>
        <dbReference type="ARBA" id="ARBA00011837"/>
    </source>
</evidence>
<keyword evidence="11" id="KW-1185">Reference proteome</keyword>
<dbReference type="OrthoDB" id="150687at2759"/>
<dbReference type="STRING" id="299467.A0A443RZV3"/>
<dbReference type="EMBL" id="NCKV01015368">
    <property type="protein sequence ID" value="RWS20807.1"/>
    <property type="molecule type" value="Genomic_DNA"/>
</dbReference>
<dbReference type="PANTHER" id="PTHR13074:SF9">
    <property type="entry name" value="MEDIATOR OF RNA POLYMERASE II TRANSCRIPTION SUBUNIT 8"/>
    <property type="match status" value="1"/>
</dbReference>
<comment type="caution">
    <text evidence="10">The sequence shown here is derived from an EMBL/GenBank/DDBJ whole genome shotgun (WGS) entry which is preliminary data.</text>
</comment>
<dbReference type="Proteomes" id="UP000288716">
    <property type="component" value="Unassembled WGS sequence"/>
</dbReference>
<dbReference type="VEuPathDB" id="VectorBase:LDEU011233"/>
<reference evidence="10 11" key="1">
    <citation type="journal article" date="2018" name="Gigascience">
        <title>Genomes of trombidid mites reveal novel predicted allergens and laterally-transferred genes associated with secondary metabolism.</title>
        <authorList>
            <person name="Dong X."/>
            <person name="Chaisiri K."/>
            <person name="Xia D."/>
            <person name="Armstrong S.D."/>
            <person name="Fang Y."/>
            <person name="Donnelly M.J."/>
            <person name="Kadowaki T."/>
            <person name="McGarry J.W."/>
            <person name="Darby A.C."/>
            <person name="Makepeace B.L."/>
        </authorList>
    </citation>
    <scope>NUCLEOTIDE SEQUENCE [LARGE SCALE GENOMIC DNA]</scope>
    <source>
        <strain evidence="10">UoL-UT</strain>
    </source>
</reference>
<dbReference type="GO" id="GO:0016592">
    <property type="term" value="C:mediator complex"/>
    <property type="evidence" value="ECO:0007669"/>
    <property type="project" value="InterPro"/>
</dbReference>
<keyword evidence="4 8" id="KW-0805">Transcription regulation</keyword>
<protein>
    <recommendedName>
        <fullName evidence="8">Mediator of RNA polymerase II transcription subunit 8</fullName>
    </recommendedName>
    <alternativeName>
        <fullName evidence="8">Mediator complex subunit 8</fullName>
    </alternativeName>
</protein>
<evidence type="ECO:0000256" key="8">
    <source>
        <dbReference type="RuleBase" id="RU364144"/>
    </source>
</evidence>
<dbReference type="GO" id="GO:0070847">
    <property type="term" value="C:core mediator complex"/>
    <property type="evidence" value="ECO:0007669"/>
    <property type="project" value="TreeGrafter"/>
</dbReference>
<comment type="subunit">
    <text evidence="3 8">Component of the Mediator complex.</text>
</comment>
<comment type="subcellular location">
    <subcellularLocation>
        <location evidence="1 8">Nucleus</location>
    </subcellularLocation>
</comment>
<evidence type="ECO:0000256" key="2">
    <source>
        <dbReference type="ARBA" id="ARBA00005716"/>
    </source>
</evidence>
<evidence type="ECO:0000256" key="1">
    <source>
        <dbReference type="ARBA" id="ARBA00004123"/>
    </source>
</evidence>
<evidence type="ECO:0000256" key="6">
    <source>
        <dbReference type="ARBA" id="ARBA00023163"/>
    </source>
</evidence>
<feature type="region of interest" description="Disordered" evidence="9">
    <location>
        <begin position="201"/>
        <end position="245"/>
    </location>
</feature>